<dbReference type="SUPFAM" id="SSF52540">
    <property type="entry name" value="P-loop containing nucleoside triphosphate hydrolases"/>
    <property type="match status" value="1"/>
</dbReference>
<dbReference type="SMART" id="SM00567">
    <property type="entry name" value="EZ_HEAT"/>
    <property type="match status" value="11"/>
</dbReference>
<proteinExistence type="predicted"/>
<dbReference type="PROSITE" id="PS50837">
    <property type="entry name" value="NACHT"/>
    <property type="match status" value="1"/>
</dbReference>
<dbReference type="Gene3D" id="1.25.10.10">
    <property type="entry name" value="Leucine-rich Repeat Variant"/>
    <property type="match status" value="4"/>
</dbReference>
<protein>
    <submittedName>
        <fullName evidence="2">HEAT repeat domain-containing protein</fullName>
    </submittedName>
</protein>
<comment type="caution">
    <text evidence="2">The sequence shown here is derived from an EMBL/GenBank/DDBJ whole genome shotgun (WGS) entry which is preliminary data.</text>
</comment>
<dbReference type="InterPro" id="IPR011989">
    <property type="entry name" value="ARM-like"/>
</dbReference>
<dbReference type="InterPro" id="IPR007111">
    <property type="entry name" value="NACHT_NTPase"/>
</dbReference>
<accession>A0ABV8KKC2</accession>
<evidence type="ECO:0000259" key="1">
    <source>
        <dbReference type="PROSITE" id="PS50837"/>
    </source>
</evidence>
<evidence type="ECO:0000313" key="3">
    <source>
        <dbReference type="Proteomes" id="UP001595868"/>
    </source>
</evidence>
<dbReference type="InterPro" id="IPR027417">
    <property type="entry name" value="P-loop_NTPase"/>
</dbReference>
<dbReference type="Proteomes" id="UP001595868">
    <property type="component" value="Unassembled WGS sequence"/>
</dbReference>
<dbReference type="Pfam" id="PF13646">
    <property type="entry name" value="HEAT_2"/>
    <property type="match status" value="2"/>
</dbReference>
<dbReference type="InterPro" id="IPR003593">
    <property type="entry name" value="AAA+_ATPase"/>
</dbReference>
<dbReference type="RefSeq" id="WP_377544420.1">
    <property type="nucleotide sequence ID" value="NZ_JBHSBN010000006.1"/>
</dbReference>
<dbReference type="SMART" id="SM00382">
    <property type="entry name" value="AAA"/>
    <property type="match status" value="1"/>
</dbReference>
<dbReference type="InterPro" id="IPR004155">
    <property type="entry name" value="PBS_lyase_HEAT"/>
</dbReference>
<dbReference type="PANTHER" id="PTHR12697">
    <property type="entry name" value="PBS LYASE HEAT-LIKE PROTEIN"/>
    <property type="match status" value="1"/>
</dbReference>
<keyword evidence="3" id="KW-1185">Reference proteome</keyword>
<dbReference type="Pfam" id="PF05729">
    <property type="entry name" value="NACHT"/>
    <property type="match status" value="1"/>
</dbReference>
<reference evidence="3" key="1">
    <citation type="journal article" date="2019" name="Int. J. Syst. Evol. Microbiol.">
        <title>The Global Catalogue of Microorganisms (GCM) 10K type strain sequencing project: providing services to taxonomists for standard genome sequencing and annotation.</title>
        <authorList>
            <consortium name="The Broad Institute Genomics Platform"/>
            <consortium name="The Broad Institute Genome Sequencing Center for Infectious Disease"/>
            <person name="Wu L."/>
            <person name="Ma J."/>
        </authorList>
    </citation>
    <scope>NUCLEOTIDE SEQUENCE [LARGE SCALE GENOMIC DNA]</scope>
    <source>
        <strain evidence="3">2902at01</strain>
    </source>
</reference>
<organism evidence="2 3">
    <name type="scientific">Micromonospora zhanjiangensis</name>
    <dbReference type="NCBI Taxonomy" id="1522057"/>
    <lineage>
        <taxon>Bacteria</taxon>
        <taxon>Bacillati</taxon>
        <taxon>Actinomycetota</taxon>
        <taxon>Actinomycetes</taxon>
        <taxon>Micromonosporales</taxon>
        <taxon>Micromonosporaceae</taxon>
        <taxon>Micromonospora</taxon>
    </lineage>
</organism>
<sequence length="1344" mass="141638">MELVSMATAALAKAIGSRVGAELGGSLVKGAKVRILGDPEQKALQRALQRAFSQVQDEFGDRLAAFDVNDGFWVHEGAAELALVLVPGGRPSAVRLAERVVDSLGGSLSEDDRFDRVTLLRPVFTTLLASLADQVRGEAALQAVLGRSDAARTAAATEAMAQVLGAGQADGDDVSGYLHWTLDQHRYLRTAGVVRNTAVRLPLTEVFIGLSALPDRFPGDRARVWFEREREKLTALVEAGQLDRTGFEAALDRLLAQLGQKLPVDAAAQPTLAAPVLKTVRDSAHVLVLGDPGTGKTTLLRYLAFTHARAMLDGVPLEGRAALFPVYVRISEYARHGFPHKGLGEFLASDAGRLECPVARLPDLLRQQLEAGRCLILLDGLDEVASAQLRRDVVGAVVNFVTAHTRAGNRFVVTSRIAGYQAAPLPQPFAAVRLQDMDDDTITRFLEVYCREVERAEAPLQSAAAVVAGGMREAAAIGQAFEANAGVRRLAVNPLLLTALVLIHRASGRLPHRRVEAYIEVCNALGRTWRSAQGVAEADLPDERILTRWLTELGWWMHHHRPEGAVTNLELLEVLGPLWALHQGCHWDSRILQAADPMDTAAGQAVIDFVKKADTHTGLLVERAPGRYGFAHLTFEEYYAGRALAFRGSTEQRVTAIRQRLHDPRYHEPILLAVGLIGTDYAEQIDSVVAEAIYPACGSPSPYEDLLGRDFLFMLRVLADDTPLAATTIDMVVNQAVEEWLTPTSRCRFTNYREALTRHLAALHGTRAGDRLAAAVGNQAIALTNATRQHWIQLAAITAKNSQLPEGAVKALVAVATSTDTDPEVRVEAGAVLASGGVLNPAAVDALVHIATSTDTDPGVRTDAASALSSGAALNTPVIDALVHIATSTDTDPGVRTDAASALASSGTLNTPVIDALVHIATSADTELFVRVDALSVLASGGTLNTAVIDALVHIATSTDAGLFVRVEAVSALASGGTLNTAAVDALVHIATSTDTDPGVRTRAASALASGGALNTPVIDALVHIATSTDTDPGVRTEAASALSSGGTLNTAAVDALVHIATSTDTDPGVRTRAASALASGGALNPAAVDALVHIATSTDTDPGVRTEAASALSSGGTLNTAVIDALVHIATSTDTDLFVQTRAVSVLASGGTLNTAVIDALVHIATSTDTDPGVRTEAASALSSGAALNTAVIDALVHIATSTDTDLFVQTRAVSVLASGGTLNTAVIDALVHIATNADSWSTREYSVKALSRAEPLPALQEVLISLLTDPDNDVRSEAGQTLIALSREHPEYSAQIGTRLVAACTDPAFEIEDEVRYRTGWDYAYTALRTHVETLSPPNLHA</sequence>
<dbReference type="PANTHER" id="PTHR12697:SF5">
    <property type="entry name" value="DEOXYHYPUSINE HYDROXYLASE"/>
    <property type="match status" value="1"/>
</dbReference>
<dbReference type="EMBL" id="JBHSBN010000006">
    <property type="protein sequence ID" value="MFC4106471.1"/>
    <property type="molecule type" value="Genomic_DNA"/>
</dbReference>
<dbReference type="SUPFAM" id="SSF48371">
    <property type="entry name" value="ARM repeat"/>
    <property type="match status" value="1"/>
</dbReference>
<feature type="domain" description="NACHT" evidence="1">
    <location>
        <begin position="284"/>
        <end position="416"/>
    </location>
</feature>
<dbReference type="Gene3D" id="3.40.50.300">
    <property type="entry name" value="P-loop containing nucleotide triphosphate hydrolases"/>
    <property type="match status" value="1"/>
</dbReference>
<dbReference type="InterPro" id="IPR016024">
    <property type="entry name" value="ARM-type_fold"/>
</dbReference>
<evidence type="ECO:0000313" key="2">
    <source>
        <dbReference type="EMBL" id="MFC4106471.1"/>
    </source>
</evidence>
<gene>
    <name evidence="2" type="ORF">ACFOX0_11050</name>
</gene>
<name>A0ABV8KKC2_9ACTN</name>